<comment type="caution">
    <text evidence="2">The sequence shown here is derived from an EMBL/GenBank/DDBJ whole genome shotgun (WGS) entry which is preliminary data.</text>
</comment>
<dbReference type="AlphaFoldDB" id="A0A077M7L0"/>
<dbReference type="RefSeq" id="WP_048548133.1">
    <property type="nucleotide sequence ID" value="NZ_HF571038.1"/>
</dbReference>
<reference evidence="2 3" key="1">
    <citation type="journal article" date="2013" name="ISME J.">
        <title>A metabolic model for members of the genus Tetrasphaera involved in enhanced biological phosphorus removal.</title>
        <authorList>
            <person name="Kristiansen R."/>
            <person name="Nguyen H.T.T."/>
            <person name="Saunders A.M."/>
            <person name="Nielsen J.L."/>
            <person name="Wimmer R."/>
            <person name="Le V.Q."/>
            <person name="McIlroy S.J."/>
            <person name="Petrovski S."/>
            <person name="Seviour R.J."/>
            <person name="Calteau A."/>
            <person name="Nielsen K.L."/>
            <person name="Nielsen P.H."/>
        </authorList>
    </citation>
    <scope>NUCLEOTIDE SEQUENCE [LARGE SCALE GENOMIC DNA]</scope>
    <source>
        <strain evidence="2 3">Ben 74</strain>
    </source>
</reference>
<accession>A0A077M7L0</accession>
<dbReference type="Proteomes" id="UP000035720">
    <property type="component" value="Unassembled WGS sequence"/>
</dbReference>
<evidence type="ECO:0000313" key="2">
    <source>
        <dbReference type="EMBL" id="CCI51805.1"/>
    </source>
</evidence>
<feature type="compositionally biased region" description="Low complexity" evidence="1">
    <location>
        <begin position="26"/>
        <end position="35"/>
    </location>
</feature>
<sequence length="77" mass="7698">MSSIPLPGPRPPVATRTDEVPGPVGTAGSTGDATGDLVVDAALAGLREVPDTDLDGLLAAGEHLQATLSARLSDLRP</sequence>
<organism evidence="2 3">
    <name type="scientific">Nostocoides jenkinsii Ben 74</name>
    <dbReference type="NCBI Taxonomy" id="1193518"/>
    <lineage>
        <taxon>Bacteria</taxon>
        <taxon>Bacillati</taxon>
        <taxon>Actinomycetota</taxon>
        <taxon>Actinomycetes</taxon>
        <taxon>Micrococcales</taxon>
        <taxon>Intrasporangiaceae</taxon>
        <taxon>Nostocoides</taxon>
    </lineage>
</organism>
<evidence type="ECO:0000313" key="3">
    <source>
        <dbReference type="Proteomes" id="UP000035720"/>
    </source>
</evidence>
<evidence type="ECO:0000256" key="1">
    <source>
        <dbReference type="SAM" id="MobiDB-lite"/>
    </source>
</evidence>
<dbReference type="OrthoDB" id="4251at99479"/>
<feature type="compositionally biased region" description="Pro residues" evidence="1">
    <location>
        <begin position="1"/>
        <end position="12"/>
    </location>
</feature>
<feature type="region of interest" description="Disordered" evidence="1">
    <location>
        <begin position="1"/>
        <end position="35"/>
    </location>
</feature>
<dbReference type="STRING" id="1193518.BN13_1240025"/>
<dbReference type="EMBL" id="CAJC01000029">
    <property type="protein sequence ID" value="CCI51805.1"/>
    <property type="molecule type" value="Genomic_DNA"/>
</dbReference>
<keyword evidence="3" id="KW-1185">Reference proteome</keyword>
<proteinExistence type="predicted"/>
<gene>
    <name evidence="2" type="ORF">BN13_1240025</name>
</gene>
<protein>
    <submittedName>
        <fullName evidence="2">Uncharacterized protein</fullName>
    </submittedName>
</protein>
<name>A0A077M7L0_9MICO</name>